<feature type="non-terminal residue" evidence="1">
    <location>
        <position position="1"/>
    </location>
</feature>
<organism evidence="1 2">
    <name type="scientific">Puccinia coronata f. sp. avenae</name>
    <dbReference type="NCBI Taxonomy" id="200324"/>
    <lineage>
        <taxon>Eukaryota</taxon>
        <taxon>Fungi</taxon>
        <taxon>Dikarya</taxon>
        <taxon>Basidiomycota</taxon>
        <taxon>Pucciniomycotina</taxon>
        <taxon>Pucciniomycetes</taxon>
        <taxon>Pucciniales</taxon>
        <taxon>Pucciniaceae</taxon>
        <taxon>Puccinia</taxon>
    </lineage>
</organism>
<gene>
    <name evidence="1" type="ORF">PCANC_28058</name>
</gene>
<sequence>LNRIHTFNLSTPVSCVKEQWNHGLLDQQALIRQEPPDQHVKLNREGAAESIHFNTKRQQLVGYG</sequence>
<dbReference type="Proteomes" id="UP000235388">
    <property type="component" value="Unassembled WGS sequence"/>
</dbReference>
<evidence type="ECO:0000313" key="2">
    <source>
        <dbReference type="Proteomes" id="UP000235388"/>
    </source>
</evidence>
<comment type="caution">
    <text evidence="1">The sequence shown here is derived from an EMBL/GenBank/DDBJ whole genome shotgun (WGS) entry which is preliminary data.</text>
</comment>
<evidence type="ECO:0000313" key="1">
    <source>
        <dbReference type="EMBL" id="PLW04626.1"/>
    </source>
</evidence>
<accession>A0A2N5RUF3</accession>
<protein>
    <submittedName>
        <fullName evidence="1">Uncharacterized protein</fullName>
    </submittedName>
</protein>
<reference evidence="1 2" key="1">
    <citation type="submission" date="2017-11" db="EMBL/GenBank/DDBJ databases">
        <title>De novo assembly and phasing of dikaryotic genomes from two isolates of Puccinia coronata f. sp. avenae, the causal agent of oat crown rust.</title>
        <authorList>
            <person name="Miller M.E."/>
            <person name="Zhang Y."/>
            <person name="Omidvar V."/>
            <person name="Sperschneider J."/>
            <person name="Schwessinger B."/>
            <person name="Raley C."/>
            <person name="Palmer J.M."/>
            <person name="Garnica D."/>
            <person name="Upadhyaya N."/>
            <person name="Rathjen J."/>
            <person name="Taylor J.M."/>
            <person name="Park R.F."/>
            <person name="Dodds P.N."/>
            <person name="Hirsch C.D."/>
            <person name="Kianian S.F."/>
            <person name="Figueroa M."/>
        </authorList>
    </citation>
    <scope>NUCLEOTIDE SEQUENCE [LARGE SCALE GENOMIC DNA]</scope>
    <source>
        <strain evidence="1">12NC29</strain>
    </source>
</reference>
<dbReference type="EMBL" id="PGCJ01001602">
    <property type="protein sequence ID" value="PLW04626.1"/>
    <property type="molecule type" value="Genomic_DNA"/>
</dbReference>
<name>A0A2N5RUF3_9BASI</name>
<dbReference type="AlphaFoldDB" id="A0A2N5RUF3"/>
<keyword evidence="2" id="KW-1185">Reference proteome</keyword>
<proteinExistence type="predicted"/>